<dbReference type="SUPFAM" id="SSF55031">
    <property type="entry name" value="Bacterial exopeptidase dimerisation domain"/>
    <property type="match status" value="1"/>
</dbReference>
<feature type="binding site" evidence="7">
    <location>
        <position position="104"/>
    </location>
    <ligand>
        <name>Zn(2+)</name>
        <dbReference type="ChEBI" id="CHEBI:29105"/>
        <label>2</label>
    </ligand>
</feature>
<sequence>MSEEVSNLQTTAGINQQRLWGHLMKLREIGAGEHESEGITRLSFTPPEIEAKKYIIRLMEEVGLDVKMDAVGNVLGRLEGTNPELPVIMTGSHVDTVIQGGPFDGSLGVLGAIEAVRTMIEHSEQPKRTIEVVSFSDEEGTRFGAGYLGSKALTGQLKPGFLQLTDKEGFTYKEALLSAGFDPGRYIEAARSQEEIEAFVEMHIEQGRVLEEADVPVGIVTSIQGPLWLKVKIQGAADHAGATPMAIRKDASLAMAETMLAVERVAVTYEGVGTVGKLNVTPGGVNIIPGEAEFTIDLRHGSEEARSSMLRDLYAAFHSIESARGVSFVSEITKEEAPAVCSSEIQTVLDEAADECGIGSTPMPCGAGHDALIMSTVSKMGMILVRSENGISHNPKEWTTAEDCATGTNLLLRTLQKLAHGEMERDV</sequence>
<dbReference type="Proteomes" id="UP000094463">
    <property type="component" value="Chromosome"/>
</dbReference>
<gene>
    <name evidence="8" type="primary">amaB</name>
    <name evidence="8" type="ORF">BBEV_2687</name>
</gene>
<feature type="binding site" evidence="7">
    <location>
        <position position="104"/>
    </location>
    <ligand>
        <name>Zn(2+)</name>
        <dbReference type="ChEBI" id="CHEBI:29105"/>
        <label>1</label>
    </ligand>
</feature>
<comment type="similarity">
    <text evidence="2">Belongs to the peptidase M20 family.</text>
</comment>
<evidence type="ECO:0000256" key="3">
    <source>
        <dbReference type="ARBA" id="ARBA00011738"/>
    </source>
</evidence>
<evidence type="ECO:0000313" key="8">
    <source>
        <dbReference type="EMBL" id="AOM84025.1"/>
    </source>
</evidence>
<evidence type="ECO:0000256" key="5">
    <source>
        <dbReference type="ARBA" id="ARBA00022801"/>
    </source>
</evidence>
<feature type="binding site" evidence="7">
    <location>
        <position position="93"/>
    </location>
    <ligand>
        <name>Zn(2+)</name>
        <dbReference type="ChEBI" id="CHEBI:29105"/>
        <label>1</label>
    </ligand>
</feature>
<proteinExistence type="inferred from homology"/>
<feature type="binding site" evidence="7">
    <location>
        <position position="139"/>
    </location>
    <ligand>
        <name>Zn(2+)</name>
        <dbReference type="ChEBI" id="CHEBI:29105"/>
        <label>2</label>
    </ligand>
</feature>
<keyword evidence="9" id="KW-1185">Reference proteome</keyword>
<keyword evidence="6" id="KW-0464">Manganese</keyword>
<dbReference type="RefSeq" id="WP_069365943.1">
    <property type="nucleotide sequence ID" value="NZ_CP012502.1"/>
</dbReference>
<dbReference type="EC" id="3.5.1.87" evidence="8"/>
<organism evidence="8 9">
    <name type="scientific">Salisediminibacterium beveridgei</name>
    <dbReference type="NCBI Taxonomy" id="632773"/>
    <lineage>
        <taxon>Bacteria</taxon>
        <taxon>Bacillati</taxon>
        <taxon>Bacillota</taxon>
        <taxon>Bacilli</taxon>
        <taxon>Bacillales</taxon>
        <taxon>Bacillaceae</taxon>
        <taxon>Salisediminibacterium</taxon>
    </lineage>
</organism>
<dbReference type="KEGG" id="bbev:BBEV_2687"/>
<dbReference type="GO" id="GO:0016813">
    <property type="term" value="F:hydrolase activity, acting on carbon-nitrogen (but not peptide) bonds, in linear amidines"/>
    <property type="evidence" value="ECO:0007669"/>
    <property type="project" value="InterPro"/>
</dbReference>
<dbReference type="PIRSF" id="PIRSF001235">
    <property type="entry name" value="Amidase_carbamoylase"/>
    <property type="match status" value="1"/>
</dbReference>
<dbReference type="Gene3D" id="3.30.70.360">
    <property type="match status" value="1"/>
</dbReference>
<dbReference type="STRING" id="632773.BBEV_2687"/>
<keyword evidence="5 8" id="KW-0378">Hydrolase</keyword>
<dbReference type="PANTHER" id="PTHR32494">
    <property type="entry name" value="ALLANTOATE DEIMINASE-RELATED"/>
    <property type="match status" value="1"/>
</dbReference>
<dbReference type="AlphaFoldDB" id="A0A1D7QYD8"/>
<keyword evidence="7" id="KW-0862">Zinc</keyword>
<comment type="cofactor">
    <cofactor evidence="7">
        <name>Zn(2+)</name>
        <dbReference type="ChEBI" id="CHEBI:29105"/>
    </cofactor>
    <text evidence="7">Binds 2 Zn(2+) ions per subunit.</text>
</comment>
<dbReference type="InterPro" id="IPR036264">
    <property type="entry name" value="Bact_exopeptidase_dim_dom"/>
</dbReference>
<dbReference type="PANTHER" id="PTHR32494:SF19">
    <property type="entry name" value="ALLANTOATE DEIMINASE-RELATED"/>
    <property type="match status" value="1"/>
</dbReference>
<dbReference type="InterPro" id="IPR002933">
    <property type="entry name" value="Peptidase_M20"/>
</dbReference>
<feature type="binding site" evidence="7">
    <location>
        <position position="203"/>
    </location>
    <ligand>
        <name>Zn(2+)</name>
        <dbReference type="ChEBI" id="CHEBI:29105"/>
        <label>1</label>
    </ligand>
</feature>
<comment type="cofactor">
    <cofactor evidence="1">
        <name>Mn(2+)</name>
        <dbReference type="ChEBI" id="CHEBI:29035"/>
    </cofactor>
</comment>
<dbReference type="Pfam" id="PF01546">
    <property type="entry name" value="Peptidase_M20"/>
    <property type="match status" value="1"/>
</dbReference>
<dbReference type="PATRIC" id="fig|632773.3.peg.2825"/>
<accession>A0A1D7QYD8</accession>
<comment type="subunit">
    <text evidence="3">Homodimer.</text>
</comment>
<evidence type="ECO:0000256" key="6">
    <source>
        <dbReference type="ARBA" id="ARBA00023211"/>
    </source>
</evidence>
<evidence type="ECO:0000256" key="4">
    <source>
        <dbReference type="ARBA" id="ARBA00022723"/>
    </source>
</evidence>
<evidence type="ECO:0000256" key="2">
    <source>
        <dbReference type="ARBA" id="ARBA00006153"/>
    </source>
</evidence>
<keyword evidence="4 7" id="KW-0479">Metal-binding</keyword>
<dbReference type="NCBIfam" id="NF006771">
    <property type="entry name" value="PRK09290.1-5"/>
    <property type="match status" value="1"/>
</dbReference>
<feature type="binding site" evidence="7">
    <location>
        <position position="393"/>
    </location>
    <ligand>
        <name>Zn(2+)</name>
        <dbReference type="ChEBI" id="CHEBI:29105"/>
        <label>2</label>
    </ligand>
</feature>
<dbReference type="NCBIfam" id="TIGR01879">
    <property type="entry name" value="hydantase"/>
    <property type="match status" value="1"/>
</dbReference>
<dbReference type="SUPFAM" id="SSF53187">
    <property type="entry name" value="Zn-dependent exopeptidases"/>
    <property type="match status" value="1"/>
</dbReference>
<evidence type="ECO:0000256" key="1">
    <source>
        <dbReference type="ARBA" id="ARBA00001936"/>
    </source>
</evidence>
<dbReference type="EMBL" id="CP012502">
    <property type="protein sequence ID" value="AOM84025.1"/>
    <property type="molecule type" value="Genomic_DNA"/>
</dbReference>
<name>A0A1D7QYD8_9BACI</name>
<dbReference type="GO" id="GO:0046872">
    <property type="term" value="F:metal ion binding"/>
    <property type="evidence" value="ECO:0007669"/>
    <property type="project" value="UniProtKB-KW"/>
</dbReference>
<evidence type="ECO:0000313" key="9">
    <source>
        <dbReference type="Proteomes" id="UP000094463"/>
    </source>
</evidence>
<dbReference type="GO" id="GO:0050538">
    <property type="term" value="F:N-carbamoyl-L-amino-acid hydrolase activity"/>
    <property type="evidence" value="ECO:0007669"/>
    <property type="project" value="UniProtKB-EC"/>
</dbReference>
<dbReference type="Gene3D" id="3.40.630.10">
    <property type="entry name" value="Zn peptidases"/>
    <property type="match status" value="1"/>
</dbReference>
<dbReference type="InterPro" id="IPR010158">
    <property type="entry name" value="Amidase_Cbmase"/>
</dbReference>
<reference evidence="8 9" key="1">
    <citation type="submission" date="2015-08" db="EMBL/GenBank/DDBJ databases">
        <title>The complete genome sequence of Bacillus beveridgei MLTeJB.</title>
        <authorList>
            <person name="Hanson T.E."/>
            <person name="Mesa C."/>
            <person name="Basesman S.M."/>
            <person name="Oremland R.S."/>
        </authorList>
    </citation>
    <scope>NUCLEOTIDE SEQUENCE [LARGE SCALE GENOMIC DNA]</scope>
    <source>
        <strain evidence="8 9">MLTeJB</strain>
    </source>
</reference>
<dbReference type="CDD" id="cd03884">
    <property type="entry name" value="M20_bAS"/>
    <property type="match status" value="1"/>
</dbReference>
<evidence type="ECO:0000256" key="7">
    <source>
        <dbReference type="PIRSR" id="PIRSR001235-1"/>
    </source>
</evidence>
<protein>
    <submittedName>
        <fullName evidence="8">N-carbamoyl-L-amino acid hydrolase</fullName>
        <ecNumber evidence="8">3.5.1.87</ecNumber>
    </submittedName>
</protein>